<dbReference type="PROSITE" id="PS01124">
    <property type="entry name" value="HTH_ARAC_FAMILY_2"/>
    <property type="match status" value="1"/>
</dbReference>
<dbReference type="InterPro" id="IPR009057">
    <property type="entry name" value="Homeodomain-like_sf"/>
</dbReference>
<keyword evidence="3" id="KW-0804">Transcription</keyword>
<evidence type="ECO:0000313" key="6">
    <source>
        <dbReference type="Proteomes" id="UP001597304"/>
    </source>
</evidence>
<proteinExistence type="predicted"/>
<sequence>MHIADLPPDAALIERLVTLMDGPSDERLVCFRARCEHAIKSVDIDRPTLALVLRGQKHVQCGNQADQFEPGDLLAVAPGVRLDVVNRPDPADGRYFSLSIPLCDEVLGAARLLWTTPLASARMDFVRIPAGSLCTELTALADAAEADDELRARMAVLALLTQLVPRGCGDLLLPPAPRLSAQVRELVAQAPDRPWQSRDFEQALGCSGATLRRRLADEGLSLRELIAQARLAHALLLLQTTRWPVKSVAAKVGYCSADSFSRRFRERYGLDASAMGNALPEAA</sequence>
<dbReference type="InterPro" id="IPR011051">
    <property type="entry name" value="RmlC_Cupin_sf"/>
</dbReference>
<dbReference type="EMBL" id="JBHUEJ010000015">
    <property type="protein sequence ID" value="MFD1710018.1"/>
    <property type="molecule type" value="Genomic_DNA"/>
</dbReference>
<organism evidence="5 6">
    <name type="scientific">Ottowia flava</name>
    <dbReference type="NCBI Taxonomy" id="2675430"/>
    <lineage>
        <taxon>Bacteria</taxon>
        <taxon>Pseudomonadati</taxon>
        <taxon>Pseudomonadota</taxon>
        <taxon>Betaproteobacteria</taxon>
        <taxon>Burkholderiales</taxon>
        <taxon>Comamonadaceae</taxon>
        <taxon>Ottowia</taxon>
    </lineage>
</organism>
<accession>A0ABW4KRY1</accession>
<dbReference type="Gene3D" id="1.10.10.60">
    <property type="entry name" value="Homeodomain-like"/>
    <property type="match status" value="1"/>
</dbReference>
<dbReference type="Proteomes" id="UP001597304">
    <property type="component" value="Unassembled WGS sequence"/>
</dbReference>
<evidence type="ECO:0000259" key="4">
    <source>
        <dbReference type="PROSITE" id="PS01124"/>
    </source>
</evidence>
<name>A0ABW4KRY1_9BURK</name>
<evidence type="ECO:0000256" key="3">
    <source>
        <dbReference type="ARBA" id="ARBA00023163"/>
    </source>
</evidence>
<evidence type="ECO:0000256" key="1">
    <source>
        <dbReference type="ARBA" id="ARBA00023015"/>
    </source>
</evidence>
<keyword evidence="1" id="KW-0805">Transcription regulation</keyword>
<dbReference type="PANTHER" id="PTHR47894">
    <property type="entry name" value="HTH-TYPE TRANSCRIPTIONAL REGULATOR GADX"/>
    <property type="match status" value="1"/>
</dbReference>
<feature type="domain" description="HTH araC/xylS-type" evidence="4">
    <location>
        <begin position="181"/>
        <end position="278"/>
    </location>
</feature>
<gene>
    <name evidence="5" type="ORF">ACFSF0_05345</name>
</gene>
<evidence type="ECO:0000256" key="2">
    <source>
        <dbReference type="ARBA" id="ARBA00023125"/>
    </source>
</evidence>
<dbReference type="RefSeq" id="WP_222707544.1">
    <property type="nucleotide sequence ID" value="NZ_JBHUEJ010000015.1"/>
</dbReference>
<dbReference type="Pfam" id="PF12833">
    <property type="entry name" value="HTH_18"/>
    <property type="match status" value="1"/>
</dbReference>
<dbReference type="SMART" id="SM00342">
    <property type="entry name" value="HTH_ARAC"/>
    <property type="match status" value="1"/>
</dbReference>
<dbReference type="InterPro" id="IPR018060">
    <property type="entry name" value="HTH_AraC"/>
</dbReference>
<protein>
    <submittedName>
        <fullName evidence="5">Helix-turn-helix domain-containing protein</fullName>
    </submittedName>
</protein>
<reference evidence="6" key="1">
    <citation type="journal article" date="2019" name="Int. J. Syst. Evol. Microbiol.">
        <title>The Global Catalogue of Microorganisms (GCM) 10K type strain sequencing project: providing services to taxonomists for standard genome sequencing and annotation.</title>
        <authorList>
            <consortium name="The Broad Institute Genomics Platform"/>
            <consortium name="The Broad Institute Genome Sequencing Center for Infectious Disease"/>
            <person name="Wu L."/>
            <person name="Ma J."/>
        </authorList>
    </citation>
    <scope>NUCLEOTIDE SEQUENCE [LARGE SCALE GENOMIC DNA]</scope>
    <source>
        <strain evidence="6">LMG 29247</strain>
    </source>
</reference>
<comment type="caution">
    <text evidence="5">The sequence shown here is derived from an EMBL/GenBank/DDBJ whole genome shotgun (WGS) entry which is preliminary data.</text>
</comment>
<keyword evidence="6" id="KW-1185">Reference proteome</keyword>
<evidence type="ECO:0000313" key="5">
    <source>
        <dbReference type="EMBL" id="MFD1710018.1"/>
    </source>
</evidence>
<dbReference type="PANTHER" id="PTHR47894:SF4">
    <property type="entry name" value="HTH-TYPE TRANSCRIPTIONAL REGULATOR GADX"/>
    <property type="match status" value="1"/>
</dbReference>
<keyword evidence="2" id="KW-0238">DNA-binding</keyword>
<dbReference type="SUPFAM" id="SSF51182">
    <property type="entry name" value="RmlC-like cupins"/>
    <property type="match status" value="1"/>
</dbReference>
<dbReference type="SUPFAM" id="SSF46689">
    <property type="entry name" value="Homeodomain-like"/>
    <property type="match status" value="1"/>
</dbReference>